<dbReference type="InterPro" id="IPR056167">
    <property type="entry name" value="A-sol_ELP1"/>
</dbReference>
<evidence type="ECO:0000259" key="9">
    <source>
        <dbReference type="Pfam" id="PF23797"/>
    </source>
</evidence>
<dbReference type="GO" id="GO:0033588">
    <property type="term" value="C:elongator holoenzyme complex"/>
    <property type="evidence" value="ECO:0007669"/>
    <property type="project" value="InterPro"/>
</dbReference>
<comment type="subcellular location">
    <subcellularLocation>
        <location evidence="5">Cytoplasm</location>
    </subcellularLocation>
    <subcellularLocation>
        <location evidence="5">Nucleus</location>
    </subcellularLocation>
</comment>
<proteinExistence type="inferred from homology"/>
<feature type="domain" description="ELP1 first N-terminal beta-propeller" evidence="8">
    <location>
        <begin position="19"/>
        <end position="255"/>
    </location>
</feature>
<dbReference type="UniPathway" id="UPA00988"/>
<dbReference type="PANTHER" id="PTHR12747">
    <property type="entry name" value="ELONGATOR COMPLEX PROTEIN 1"/>
    <property type="match status" value="1"/>
</dbReference>
<evidence type="ECO:0000259" key="10">
    <source>
        <dbReference type="Pfam" id="PF23878"/>
    </source>
</evidence>
<accession>A0A132ALP3</accession>
<feature type="region of interest" description="Disordered" evidence="7">
    <location>
        <begin position="1025"/>
        <end position="1051"/>
    </location>
</feature>
<dbReference type="InterPro" id="IPR036322">
    <property type="entry name" value="WD40_repeat_dom_sf"/>
</dbReference>
<keyword evidence="5" id="KW-0539">Nucleus</keyword>
<dbReference type="InterPro" id="IPR056165">
    <property type="entry name" value="Beta-prop_ELP1_2nd"/>
</dbReference>
<feature type="domain" description="ELP1 three-helical bundle" evidence="12">
    <location>
        <begin position="945"/>
        <end position="1115"/>
    </location>
</feature>
<comment type="caution">
    <text evidence="13">The sequence shown here is derived from an EMBL/GenBank/DDBJ whole genome shotgun (WGS) entry which is preliminary data.</text>
</comment>
<organism evidence="13 14">
    <name type="scientific">Sarcoptes scabiei</name>
    <name type="common">Itch mite</name>
    <name type="synonym">Acarus scabiei</name>
    <dbReference type="NCBI Taxonomy" id="52283"/>
    <lineage>
        <taxon>Eukaryota</taxon>
        <taxon>Metazoa</taxon>
        <taxon>Ecdysozoa</taxon>
        <taxon>Arthropoda</taxon>
        <taxon>Chelicerata</taxon>
        <taxon>Arachnida</taxon>
        <taxon>Acari</taxon>
        <taxon>Acariformes</taxon>
        <taxon>Sarcoptiformes</taxon>
        <taxon>Astigmata</taxon>
        <taxon>Psoroptidia</taxon>
        <taxon>Sarcoptoidea</taxon>
        <taxon>Sarcoptidae</taxon>
        <taxon>Sarcoptinae</taxon>
        <taxon>Sarcoptes</taxon>
    </lineage>
</organism>
<dbReference type="Pfam" id="PF23878">
    <property type="entry name" value="TPR_ELP1"/>
    <property type="match status" value="1"/>
</dbReference>
<feature type="domain" description="ELP1 alpha-solenoid" evidence="11">
    <location>
        <begin position="566"/>
        <end position="754"/>
    </location>
</feature>
<dbReference type="EMBL" id="JXLN01018078">
    <property type="protein sequence ID" value="KPM11833.1"/>
    <property type="molecule type" value="Genomic_DNA"/>
</dbReference>
<protein>
    <recommendedName>
        <fullName evidence="5">Elongator complex protein 1</fullName>
    </recommendedName>
</protein>
<sequence>MNIIHLKFNELNFIENVVDDDNLSDSNHEDGTIINSCYIIEDNLLFNLYSNGRILSYDLINNLILKHHLDEINDEISDARFSHDQEWLVVVTRNTKNMYLFSKLLVLKCKHSIDTDEYGTDEMISVHWGSKSTQFHGPGQRDSRSVKHETIPLPFWDDGRSLIDWKHNDLHYSINFVSSKGLIKIYINCPSTACHFVFPKIYSREGVLVHTSEYIAGLEKPLAWMPSGALMTASESTMQSHLIIFIERNGLKHDRCDALVIDSNRLNISDFQTTVIPSPLFTYSLNLLDSSVQINHVFDRYDHIGLITSNQRLIILKLEDLNLKKNFAINKNDILRYNFEHCHADFRKIYCPIFRGSLPSKLLLPLFDENFSIYGLVDRNIINILCDFNCDGENQVRLNKIVDLEFICETLSLYNGNKLLMTDSDKKFHIFDIKNKIFEQIFDLNECIDGLVTKIIIQSIFDDSKSRLVFYQTTNQTLYFNQKILMKNNCNNFAIYRNQYILFTTLDNQFYCWPLKILEDPIDQIKSRHPGRMMEKGSKLLTISSDSKVIVYLPRGNLEAFYPKLLLLDRVNSLIKEKNFLEAFNILRRNRLNLNYVCDYDFEGFLQDSESFIEQLLSKQSDWLCLFLFELSSINSYELLASNRSDSLIPNKMNRLCNRFIEIFQTKYPENTDINLLKSLLLCNIKKEKSEIVECLRLINSLQDRTIKDQAIKFLTLIIDIEQLLNEALGAYDFELFRMIASRSDKDPREYNQMLRDFEKIEDENYRKYQIDLKLKRYAKALNHLAKCPDRIDDVLELIQTKHLFREAIEIYQLEHSSVKLDHHKKIWNNFGDYLLRKNYYFDAAIAYKRSENYLQAFRMYSQCSEWNEAILCAKQIDPNRSDEYRKLLRILSDNLVTNRLYRDASYINETLLNDPLESFRILLLGHEWSAAIRVHQLHQLDANLLEKSFKTELIGFYEKTSETIQTIKNNLEEFQSRLKELLKNKFSETIINNEMYGKIENDFDCYSDTSSVCSSIDSFQTRSSSSTLRTNRSANRHRHAKKQEQRKYQLRKGSNNEDIQLIYAIKQLIVENFDTILPEIHSLINALYESYCNEETRLLQANLEHLQERISATIDFVWNSKHFEKRLENDRLRKYRTLFNGN</sequence>
<dbReference type="InterPro" id="IPR056169">
    <property type="entry name" value="HB_ELP1"/>
</dbReference>
<evidence type="ECO:0000256" key="5">
    <source>
        <dbReference type="PIRNR" id="PIRNR017233"/>
    </source>
</evidence>
<dbReference type="AlphaFoldDB" id="A0A132ALP3"/>
<evidence type="ECO:0000259" key="12">
    <source>
        <dbReference type="Pfam" id="PF23936"/>
    </source>
</evidence>
<evidence type="ECO:0000256" key="3">
    <source>
        <dbReference type="ARBA" id="ARBA00022490"/>
    </source>
</evidence>
<evidence type="ECO:0000259" key="11">
    <source>
        <dbReference type="Pfam" id="PF23925"/>
    </source>
</evidence>
<dbReference type="GO" id="GO:0005634">
    <property type="term" value="C:nucleus"/>
    <property type="evidence" value="ECO:0007669"/>
    <property type="project" value="UniProtKB-SubCell"/>
</dbReference>
<evidence type="ECO:0000256" key="6">
    <source>
        <dbReference type="SAM" id="Coils"/>
    </source>
</evidence>
<evidence type="ECO:0000256" key="4">
    <source>
        <dbReference type="ARBA" id="ARBA00022694"/>
    </source>
</evidence>
<dbReference type="Pfam" id="PF23925">
    <property type="entry name" value="A-sol_ELP1"/>
    <property type="match status" value="1"/>
</dbReference>
<dbReference type="Pfam" id="PF04762">
    <property type="entry name" value="Beta-prop_ELP1_1st"/>
    <property type="match status" value="1"/>
</dbReference>
<dbReference type="Proteomes" id="UP000616769">
    <property type="component" value="Unassembled WGS sequence"/>
</dbReference>
<comment type="pathway">
    <text evidence="1">tRNA modification; 5-methoxycarbonylmethyl-2-thiouridine-tRNA biosynthesis.</text>
</comment>
<dbReference type="GO" id="GO:0005829">
    <property type="term" value="C:cytosol"/>
    <property type="evidence" value="ECO:0007669"/>
    <property type="project" value="TreeGrafter"/>
</dbReference>
<dbReference type="InterPro" id="IPR056166">
    <property type="entry name" value="TPR_ELP1"/>
</dbReference>
<keyword evidence="4" id="KW-0819">tRNA processing</keyword>
<feature type="domain" description="ELP1 TPR" evidence="10">
    <location>
        <begin position="766"/>
        <end position="933"/>
    </location>
</feature>
<evidence type="ECO:0000313" key="13">
    <source>
        <dbReference type="EMBL" id="KPM11833.1"/>
    </source>
</evidence>
<dbReference type="VEuPathDB" id="VectorBase:SSCA009497"/>
<dbReference type="InterPro" id="IPR006849">
    <property type="entry name" value="Elp1"/>
</dbReference>
<feature type="coiled-coil region" evidence="6">
    <location>
        <begin position="958"/>
        <end position="985"/>
    </location>
</feature>
<gene>
    <name evidence="13" type="ORF">QR98_0104090</name>
</gene>
<name>A0A132ALP3_SARSC</name>
<comment type="similarity">
    <text evidence="2 5">Belongs to the ELP1/IKA1 family.</text>
</comment>
<keyword evidence="6" id="KW-0175">Coiled coil</keyword>
<evidence type="ECO:0000259" key="8">
    <source>
        <dbReference type="Pfam" id="PF04762"/>
    </source>
</evidence>
<feature type="compositionally biased region" description="Low complexity" evidence="7">
    <location>
        <begin position="1025"/>
        <end position="1034"/>
    </location>
</feature>
<dbReference type="GO" id="GO:0000049">
    <property type="term" value="F:tRNA binding"/>
    <property type="evidence" value="ECO:0007669"/>
    <property type="project" value="TreeGrafter"/>
</dbReference>
<dbReference type="OrthoDB" id="40048at2759"/>
<evidence type="ECO:0000256" key="7">
    <source>
        <dbReference type="SAM" id="MobiDB-lite"/>
    </source>
</evidence>
<feature type="domain" description="ELP1 N-terminal second beta-propeller" evidence="9">
    <location>
        <begin position="260"/>
        <end position="540"/>
    </location>
</feature>
<evidence type="ECO:0000256" key="2">
    <source>
        <dbReference type="ARBA" id="ARBA00006086"/>
    </source>
</evidence>
<reference evidence="13 14" key="1">
    <citation type="journal article" date="2015" name="Parasit. Vectors">
        <title>Draft genome of the scabies mite.</title>
        <authorList>
            <person name="Rider S.D.Jr."/>
            <person name="Morgan M.S."/>
            <person name="Arlian L.G."/>
        </authorList>
    </citation>
    <scope>NUCLEOTIDE SEQUENCE [LARGE SCALE GENOMIC DNA]</scope>
    <source>
        <strain evidence="13">Arlian Lab</strain>
    </source>
</reference>
<dbReference type="Pfam" id="PF23797">
    <property type="entry name" value="Beta-prop_ELP1_2nd"/>
    <property type="match status" value="1"/>
</dbReference>
<comment type="function">
    <text evidence="5">Component of the elongator complex which is required for multiple tRNA modifications, including mcm5U (5-methoxycarbonylmethyl uridine), mcm5s2U (5-methoxycarbonylmethyl-2-thiouridine), and ncm5U (5-carbamoylmethyl uridine). The elongator complex catalyzes formation of carboxymethyluridine in the wobble base at position 34 in tRNAs.</text>
</comment>
<dbReference type="GO" id="GO:0002926">
    <property type="term" value="P:tRNA wobble base 5-methoxycarbonylmethyl-2-thiouridinylation"/>
    <property type="evidence" value="ECO:0007669"/>
    <property type="project" value="TreeGrafter"/>
</dbReference>
<dbReference type="Pfam" id="PF23936">
    <property type="entry name" value="HB_ELP1"/>
    <property type="match status" value="1"/>
</dbReference>
<dbReference type="InterPro" id="IPR056164">
    <property type="entry name" value="Beta-prop_ELP1_1st"/>
</dbReference>
<evidence type="ECO:0000256" key="1">
    <source>
        <dbReference type="ARBA" id="ARBA00005043"/>
    </source>
</evidence>
<dbReference type="PIRSF" id="PIRSF017233">
    <property type="entry name" value="IKAP"/>
    <property type="match status" value="1"/>
</dbReference>
<dbReference type="PANTHER" id="PTHR12747:SF0">
    <property type="entry name" value="ELONGATOR COMPLEX PROTEIN 1"/>
    <property type="match status" value="1"/>
</dbReference>
<evidence type="ECO:0000313" key="14">
    <source>
        <dbReference type="Proteomes" id="UP000616769"/>
    </source>
</evidence>
<keyword evidence="3 5" id="KW-0963">Cytoplasm</keyword>
<dbReference type="SUPFAM" id="SSF50978">
    <property type="entry name" value="WD40 repeat-like"/>
    <property type="match status" value="1"/>
</dbReference>